<dbReference type="InterPro" id="IPR036412">
    <property type="entry name" value="HAD-like_sf"/>
</dbReference>
<dbReference type="InterPro" id="IPR006439">
    <property type="entry name" value="HAD-SF_hydro_IA"/>
</dbReference>
<accession>A0A1S2VV31</accession>
<sequence length="272" mass="29307">MTDRFAPDSRSLRRELSGNAGLRVVDEADTVPTVDAVFFDLYGTLVDIRTDETSAAAWDALRSALSDCGVTYAGNAELQRRFETLAQPIRDAAVAAHGEWAEPDLLPVYAALAGECRNDDAMAQSLAWTFRQASTSLLRVYPGAPELLARLRVAGKRVVLVSNAQSCYTRPELAALGLDRAFDRIVISSEVGVRKPSPAIFRRALETEHLTPDRVLMVGNDERADILGAASAGIAGVYLRTEISPASDSQVSAHAALSLAGPDYAELLQYLT</sequence>
<evidence type="ECO:0000313" key="6">
    <source>
        <dbReference type="Proteomes" id="UP000181801"/>
    </source>
</evidence>
<dbReference type="NCBIfam" id="TIGR01509">
    <property type="entry name" value="HAD-SF-IA-v3"/>
    <property type="match status" value="1"/>
</dbReference>
<evidence type="ECO:0000256" key="3">
    <source>
        <dbReference type="ARBA" id="ARBA00022801"/>
    </source>
</evidence>
<name>A0A1S2VV31_BIFLN</name>
<dbReference type="GO" id="GO:0046872">
    <property type="term" value="F:metal ion binding"/>
    <property type="evidence" value="ECO:0007669"/>
    <property type="project" value="UniProtKB-KW"/>
</dbReference>
<evidence type="ECO:0000256" key="1">
    <source>
        <dbReference type="ARBA" id="ARBA00001946"/>
    </source>
</evidence>
<dbReference type="RefSeq" id="WP_071475098.1">
    <property type="nucleotide sequence ID" value="NZ_MOAE01000039.1"/>
</dbReference>
<dbReference type="SFLD" id="SFLDS00003">
    <property type="entry name" value="Haloacid_Dehalogenase"/>
    <property type="match status" value="1"/>
</dbReference>
<dbReference type="PANTHER" id="PTHR46470:SF2">
    <property type="entry name" value="GLYCERALDEHYDE 3-PHOSPHATE PHOSPHATASE"/>
    <property type="match status" value="1"/>
</dbReference>
<dbReference type="InterPro" id="IPR051400">
    <property type="entry name" value="HAD-like_hydrolase"/>
</dbReference>
<keyword evidence="2" id="KW-0479">Metal-binding</keyword>
<keyword evidence="4" id="KW-0460">Magnesium</keyword>
<dbReference type="Gene3D" id="3.40.50.1000">
    <property type="entry name" value="HAD superfamily/HAD-like"/>
    <property type="match status" value="1"/>
</dbReference>
<dbReference type="PRINTS" id="PR00413">
    <property type="entry name" value="HADHALOGNASE"/>
</dbReference>
<dbReference type="PANTHER" id="PTHR46470">
    <property type="entry name" value="N-ACYLNEURAMINATE-9-PHOSPHATASE"/>
    <property type="match status" value="1"/>
</dbReference>
<keyword evidence="3" id="KW-0378">Hydrolase</keyword>
<evidence type="ECO:0008006" key="7">
    <source>
        <dbReference type="Google" id="ProtNLM"/>
    </source>
</evidence>
<dbReference type="NCBIfam" id="TIGR01549">
    <property type="entry name" value="HAD-SF-IA-v1"/>
    <property type="match status" value="1"/>
</dbReference>
<dbReference type="GO" id="GO:0016791">
    <property type="term" value="F:phosphatase activity"/>
    <property type="evidence" value="ECO:0007669"/>
    <property type="project" value="TreeGrafter"/>
</dbReference>
<protein>
    <recommendedName>
        <fullName evidence="7">Haloacid dehalogenase-like hydrolase</fullName>
    </recommendedName>
</protein>
<organism evidence="5 6">
    <name type="scientific">Bifidobacterium longum subsp. suis</name>
    <dbReference type="NCBI Taxonomy" id="1695"/>
    <lineage>
        <taxon>Bacteria</taxon>
        <taxon>Bacillati</taxon>
        <taxon>Actinomycetota</taxon>
        <taxon>Actinomycetes</taxon>
        <taxon>Bifidobacteriales</taxon>
        <taxon>Bifidobacteriaceae</taxon>
        <taxon>Bifidobacterium</taxon>
    </lineage>
</organism>
<dbReference type="EMBL" id="MOAE01000039">
    <property type="protein sequence ID" value="OIN62310.1"/>
    <property type="molecule type" value="Genomic_DNA"/>
</dbReference>
<dbReference type="SUPFAM" id="SSF56784">
    <property type="entry name" value="HAD-like"/>
    <property type="match status" value="1"/>
</dbReference>
<comment type="cofactor">
    <cofactor evidence="1">
        <name>Mg(2+)</name>
        <dbReference type="ChEBI" id="CHEBI:18420"/>
    </cofactor>
</comment>
<dbReference type="GO" id="GO:0044281">
    <property type="term" value="P:small molecule metabolic process"/>
    <property type="evidence" value="ECO:0007669"/>
    <property type="project" value="UniProtKB-ARBA"/>
</dbReference>
<evidence type="ECO:0000256" key="4">
    <source>
        <dbReference type="ARBA" id="ARBA00022842"/>
    </source>
</evidence>
<dbReference type="Pfam" id="PF00702">
    <property type="entry name" value="Hydrolase"/>
    <property type="match status" value="1"/>
</dbReference>
<dbReference type="Proteomes" id="UP000181801">
    <property type="component" value="Unassembled WGS sequence"/>
</dbReference>
<dbReference type="InterPro" id="IPR023214">
    <property type="entry name" value="HAD_sf"/>
</dbReference>
<gene>
    <name evidence="5" type="ORF">BFS26_08490</name>
</gene>
<dbReference type="AlphaFoldDB" id="A0A1S2VV31"/>
<evidence type="ECO:0000256" key="2">
    <source>
        <dbReference type="ARBA" id="ARBA00022723"/>
    </source>
</evidence>
<comment type="caution">
    <text evidence="5">The sequence shown here is derived from an EMBL/GenBank/DDBJ whole genome shotgun (WGS) entry which is preliminary data.</text>
</comment>
<proteinExistence type="predicted"/>
<dbReference type="SFLD" id="SFLDG01129">
    <property type="entry name" value="C1.5:_HAD__Beta-PGM__Phosphata"/>
    <property type="match status" value="1"/>
</dbReference>
<evidence type="ECO:0000313" key="5">
    <source>
        <dbReference type="EMBL" id="OIN62310.1"/>
    </source>
</evidence>
<reference evidence="5 6" key="1">
    <citation type="journal article" date="2016" name="BMC Microbiol.">
        <title>Fucosyllactose and L-fucose utilization of infant Bifidobacterium longum and Bifidobacterium kashiwanohense.</title>
        <authorList>
            <person name="Bunesova V."/>
            <person name="Lacroix C."/>
            <person name="Schwab C."/>
        </authorList>
    </citation>
    <scope>NUCLEOTIDE SEQUENCE [LARGE SCALE GENOMIC DNA]</scope>
    <source>
        <strain evidence="5 6">BSM11-5</strain>
    </source>
</reference>